<comment type="caution">
    <text evidence="3">The sequence shown here is derived from an EMBL/GenBank/DDBJ whole genome shotgun (WGS) entry which is preliminary data.</text>
</comment>
<evidence type="ECO:0000313" key="3">
    <source>
        <dbReference type="EMBL" id="CAK9856040.1"/>
    </source>
</evidence>
<keyword evidence="4" id="KW-1185">Reference proteome</keyword>
<comment type="similarity">
    <text evidence="1">Belongs to the FLO/LFY family.</text>
</comment>
<comment type="function">
    <text evidence="1">Probable transcription factor.</text>
</comment>
<organism evidence="3 4">
    <name type="scientific">Sphagnum jensenii</name>
    <dbReference type="NCBI Taxonomy" id="128206"/>
    <lineage>
        <taxon>Eukaryota</taxon>
        <taxon>Viridiplantae</taxon>
        <taxon>Streptophyta</taxon>
        <taxon>Embryophyta</taxon>
        <taxon>Bryophyta</taxon>
        <taxon>Sphagnophytina</taxon>
        <taxon>Sphagnopsida</taxon>
        <taxon>Sphagnales</taxon>
        <taxon>Sphagnaceae</taxon>
        <taxon>Sphagnum</taxon>
    </lineage>
</organism>
<keyword evidence="1" id="KW-0805">Transcription regulation</keyword>
<proteinExistence type="inferred from homology"/>
<accession>A0ABP0ZZ89</accession>
<sequence>MTQKDNPLDHECVPCRDGKTLQELFENYGVRQHTIAKMSDMAFTVNTLVFMTEQELDEVIQSMVENFHIELLLGERYGLKVAVRTEKKAIEKGWL</sequence>
<comment type="subcellular location">
    <subcellularLocation>
        <location evidence="1">Nucleus</location>
    </subcellularLocation>
</comment>
<dbReference type="PANTHER" id="PTHR36079:SF1">
    <property type="entry name" value="PROTEIN LEAFY"/>
    <property type="match status" value="1"/>
</dbReference>
<evidence type="ECO:0000313" key="4">
    <source>
        <dbReference type="Proteomes" id="UP001497522"/>
    </source>
</evidence>
<dbReference type="InterPro" id="IPR035079">
    <property type="entry name" value="LFY_SAM"/>
</dbReference>
<protein>
    <recommendedName>
        <fullName evidence="1">Floricaula/leafy-like transcription factor</fullName>
    </recommendedName>
</protein>
<evidence type="ECO:0000256" key="1">
    <source>
        <dbReference type="RuleBase" id="RU366064"/>
    </source>
</evidence>
<keyword evidence="1" id="KW-0539">Nucleus</keyword>
<dbReference type="PANTHER" id="PTHR36079">
    <property type="entry name" value="PROTEIN LEAFY"/>
    <property type="match status" value="1"/>
</dbReference>
<name>A0ABP0ZZ89_9BRYO</name>
<evidence type="ECO:0000259" key="2">
    <source>
        <dbReference type="Pfam" id="PF01698"/>
    </source>
</evidence>
<dbReference type="Proteomes" id="UP001497522">
    <property type="component" value="Unassembled WGS sequence"/>
</dbReference>
<reference evidence="3" key="1">
    <citation type="submission" date="2024-03" db="EMBL/GenBank/DDBJ databases">
        <authorList>
            <consortium name="ELIXIR-Norway"/>
            <consortium name="Elixir Norway"/>
        </authorList>
    </citation>
    <scope>NUCLEOTIDE SEQUENCE</scope>
</reference>
<gene>
    <name evidence="3" type="ORF">CSSPJE1EN2_LOCUS25972</name>
</gene>
<keyword evidence="1" id="KW-0010">Activator</keyword>
<dbReference type="InterPro" id="IPR002910">
    <property type="entry name" value="FLO_LFY"/>
</dbReference>
<keyword evidence="1" id="KW-0804">Transcription</keyword>
<dbReference type="EMBL" id="CAXHBF010000382">
    <property type="protein sequence ID" value="CAK9856040.1"/>
    <property type="molecule type" value="Genomic_DNA"/>
</dbReference>
<feature type="domain" description="Floricaula/Leafy protein SAM" evidence="2">
    <location>
        <begin position="17"/>
        <end position="92"/>
    </location>
</feature>
<keyword evidence="1" id="KW-0238">DNA-binding</keyword>
<dbReference type="Pfam" id="PF01698">
    <property type="entry name" value="SAM_LFY"/>
    <property type="match status" value="1"/>
</dbReference>